<evidence type="ECO:0000313" key="1">
    <source>
        <dbReference type="EMBL" id="QEH35013.1"/>
    </source>
</evidence>
<dbReference type="OrthoDB" id="222215at2"/>
<dbReference type="KEGG" id="agv:OJF2_35580"/>
<dbReference type="Gene3D" id="1.25.40.10">
    <property type="entry name" value="Tetratricopeptide repeat domain"/>
    <property type="match status" value="1"/>
</dbReference>
<sequence>MTWLPLVLSLLAQEPAPLSGTAVDREGRPVAGVEILLAPSRASDGTVPILGRVTTDAQGRYELPAPAADRGPTRRMAPFLAAYRPGSGLVVSITLLKAKEPGGFKLAFNPAGRRTITLRGDDGRPIAGARLAPLKVRPRPANYFLDVLPHELTDRMQATTGVDGRAELTCLEPTTELFAVLATIPGLGTHALSLAEEQCRSEAVTLDLKAAGRLAGRVVRRDGRPAAGAEVAVWSLSGHPSQLMPVRFEAGPIRTAEDGTFRTPPVLLSGVKYRALVRAEGSRPVLTEWVTPAGHRDGTASLADVVLMPPRSISGRVADRRGQPVAGADVVAGGSGVSTATDDRGAFRLDGLPPGPAMLVVRRDGFRIDGRLVGEAEGPVEVTLARFDEPAASAMTTLPSPIPVEERRRLARRVLDPFLTRVLAKGKDSPKSWALRSLMVFDPAAALDALEKTPFEKTEYYQSFLRSELAWAMMRDDPDEAAAVAEGIPQAFRRAQTLVGIAASLPDESRARKRAIVDRVLLAARAEPEPKWKVWQIGEAAELMLDLGETERARAIFAEGRPIAARLGADEEALVGYFASRFGRVDLPAALSLLGGLDRAADHVLAIGNLAARIAASDPPGAERLIGRIRGLPDSFGATLRTCQEMARADLPRALRIAREQERGWLRVGSLVFAAYGLPSAQKAAARDVVREALAELDRGGPVAVMPDSAAFMPLAESIDPALVPEFFWRAVADLAPSDDPSQEYGRGDVLGEALLLARYDRRISAALYEPAHRASAAKGASSGQMTPSEVTLLGAIDPLRAIEAVEAMPEPPDLETKGANWSRIILSEQLGRDETISWDRIWGTFSGLGGVLGRRDVL</sequence>
<evidence type="ECO:0008006" key="3">
    <source>
        <dbReference type="Google" id="ProtNLM"/>
    </source>
</evidence>
<dbReference type="EMBL" id="CP042997">
    <property type="protein sequence ID" value="QEH35013.1"/>
    <property type="molecule type" value="Genomic_DNA"/>
</dbReference>
<dbReference type="SUPFAM" id="SSF49464">
    <property type="entry name" value="Carboxypeptidase regulatory domain-like"/>
    <property type="match status" value="2"/>
</dbReference>
<proteinExistence type="predicted"/>
<dbReference type="AlphaFoldDB" id="A0A5B9W309"/>
<dbReference type="InterPro" id="IPR008969">
    <property type="entry name" value="CarboxyPept-like_regulatory"/>
</dbReference>
<accession>A0A5B9W309</accession>
<dbReference type="Proteomes" id="UP000324233">
    <property type="component" value="Chromosome"/>
</dbReference>
<gene>
    <name evidence="1" type="ORF">OJF2_35580</name>
</gene>
<reference evidence="1 2" key="1">
    <citation type="submission" date="2019-08" db="EMBL/GenBank/DDBJ databases">
        <title>Deep-cultivation of Planctomycetes and their phenomic and genomic characterization uncovers novel biology.</title>
        <authorList>
            <person name="Wiegand S."/>
            <person name="Jogler M."/>
            <person name="Boedeker C."/>
            <person name="Pinto D."/>
            <person name="Vollmers J."/>
            <person name="Rivas-Marin E."/>
            <person name="Kohn T."/>
            <person name="Peeters S.H."/>
            <person name="Heuer A."/>
            <person name="Rast P."/>
            <person name="Oberbeckmann S."/>
            <person name="Bunk B."/>
            <person name="Jeske O."/>
            <person name="Meyerdierks A."/>
            <person name="Storesund J.E."/>
            <person name="Kallscheuer N."/>
            <person name="Luecker S."/>
            <person name="Lage O.M."/>
            <person name="Pohl T."/>
            <person name="Merkel B.J."/>
            <person name="Hornburger P."/>
            <person name="Mueller R.-W."/>
            <person name="Bruemmer F."/>
            <person name="Labrenz M."/>
            <person name="Spormann A.M."/>
            <person name="Op den Camp H."/>
            <person name="Overmann J."/>
            <person name="Amann R."/>
            <person name="Jetten M.S.M."/>
            <person name="Mascher T."/>
            <person name="Medema M.H."/>
            <person name="Devos D.P."/>
            <person name="Kaster A.-K."/>
            <person name="Ovreas L."/>
            <person name="Rohde M."/>
            <person name="Galperin M.Y."/>
            <person name="Jogler C."/>
        </authorList>
    </citation>
    <scope>NUCLEOTIDE SEQUENCE [LARGE SCALE GENOMIC DNA]</scope>
    <source>
        <strain evidence="1 2">OJF2</strain>
    </source>
</reference>
<keyword evidence="2" id="KW-1185">Reference proteome</keyword>
<dbReference type="Pfam" id="PF13620">
    <property type="entry name" value="CarboxypepD_reg"/>
    <property type="match status" value="1"/>
</dbReference>
<name>A0A5B9W309_9BACT</name>
<dbReference type="InterPro" id="IPR011990">
    <property type="entry name" value="TPR-like_helical_dom_sf"/>
</dbReference>
<protein>
    <recommendedName>
        <fullName evidence="3">Carboxypeptidase regulatory-like domain-containing protein</fullName>
    </recommendedName>
</protein>
<dbReference type="Gene3D" id="2.60.40.1120">
    <property type="entry name" value="Carboxypeptidase-like, regulatory domain"/>
    <property type="match status" value="1"/>
</dbReference>
<dbReference type="RefSeq" id="WP_148594863.1">
    <property type="nucleotide sequence ID" value="NZ_CP042997.1"/>
</dbReference>
<organism evidence="1 2">
    <name type="scientific">Aquisphaera giovannonii</name>
    <dbReference type="NCBI Taxonomy" id="406548"/>
    <lineage>
        <taxon>Bacteria</taxon>
        <taxon>Pseudomonadati</taxon>
        <taxon>Planctomycetota</taxon>
        <taxon>Planctomycetia</taxon>
        <taxon>Isosphaerales</taxon>
        <taxon>Isosphaeraceae</taxon>
        <taxon>Aquisphaera</taxon>
    </lineage>
</organism>
<evidence type="ECO:0000313" key="2">
    <source>
        <dbReference type="Proteomes" id="UP000324233"/>
    </source>
</evidence>